<keyword evidence="1" id="KW-0812">Transmembrane</keyword>
<keyword evidence="1" id="KW-0472">Membrane</keyword>
<reference evidence="2 3" key="1">
    <citation type="submission" date="2020-10" db="EMBL/GenBank/DDBJ databases">
        <title>Novel species in genus Corynebacterium.</title>
        <authorList>
            <person name="Zhang G."/>
        </authorList>
    </citation>
    <scope>NUCLEOTIDE SEQUENCE [LARGE SCALE GENOMIC DNA]</scope>
    <source>
        <strain evidence="2 3">DSM 45110</strain>
    </source>
</reference>
<name>A0ABR9ZKS8_9CORY</name>
<evidence type="ECO:0000313" key="3">
    <source>
        <dbReference type="Proteomes" id="UP000635902"/>
    </source>
</evidence>
<dbReference type="EMBL" id="JADKMY010000002">
    <property type="protein sequence ID" value="MBF4553874.1"/>
    <property type="molecule type" value="Genomic_DNA"/>
</dbReference>
<comment type="caution">
    <text evidence="2">The sequence shown here is derived from an EMBL/GenBank/DDBJ whole genome shotgun (WGS) entry which is preliminary data.</text>
</comment>
<organism evidence="2 3">
    <name type="scientific">Corynebacterium suicordis DSM 45110</name>
    <dbReference type="NCBI Taxonomy" id="1121369"/>
    <lineage>
        <taxon>Bacteria</taxon>
        <taxon>Bacillati</taxon>
        <taxon>Actinomycetota</taxon>
        <taxon>Actinomycetes</taxon>
        <taxon>Mycobacteriales</taxon>
        <taxon>Corynebacteriaceae</taxon>
        <taxon>Corynebacterium</taxon>
    </lineage>
</organism>
<proteinExistence type="predicted"/>
<keyword evidence="1" id="KW-1133">Transmembrane helix</keyword>
<evidence type="ECO:0000313" key="2">
    <source>
        <dbReference type="EMBL" id="MBF4553874.1"/>
    </source>
</evidence>
<feature type="transmembrane region" description="Helical" evidence="1">
    <location>
        <begin position="78"/>
        <end position="95"/>
    </location>
</feature>
<feature type="transmembrane region" description="Helical" evidence="1">
    <location>
        <begin position="101"/>
        <end position="122"/>
    </location>
</feature>
<dbReference type="Proteomes" id="UP000635902">
    <property type="component" value="Unassembled WGS sequence"/>
</dbReference>
<evidence type="ECO:0000256" key="1">
    <source>
        <dbReference type="SAM" id="Phobius"/>
    </source>
</evidence>
<feature type="transmembrane region" description="Helical" evidence="1">
    <location>
        <begin position="46"/>
        <end position="66"/>
    </location>
</feature>
<accession>A0ABR9ZKS8</accession>
<gene>
    <name evidence="2" type="ORF">IRY30_07245</name>
</gene>
<sequence>MNLKQELWRVPVLELIVIALGLTGIAGHMSVFWLDSHSLWNGPWEQTWWTSNCVVVGVIALVVSLFSDLISGRSLKSAVAIGLVGIIGLVIFYTFAEPGDIGLGLFWLLGAACVLSGVYSLIRRTLAGAFRNE</sequence>
<feature type="transmembrane region" description="Helical" evidence="1">
    <location>
        <begin position="12"/>
        <end position="34"/>
    </location>
</feature>
<keyword evidence="3" id="KW-1185">Reference proteome</keyword>
<protein>
    <submittedName>
        <fullName evidence="2">Uncharacterized protein</fullName>
    </submittedName>
</protein>
<dbReference type="RefSeq" id="WP_194556764.1">
    <property type="nucleotide sequence ID" value="NZ_JADKMY010000002.1"/>
</dbReference>